<name>A0A8H3FM09_9LECA</name>
<evidence type="ECO:0000256" key="1">
    <source>
        <dbReference type="ARBA" id="ARBA00022737"/>
    </source>
</evidence>
<dbReference type="Proteomes" id="UP000664169">
    <property type="component" value="Unassembled WGS sequence"/>
</dbReference>
<comment type="caution">
    <text evidence="4">The sequence shown here is derived from an EMBL/GenBank/DDBJ whole genome shotgun (WGS) entry which is preliminary data.</text>
</comment>
<dbReference type="InterPro" id="IPR036770">
    <property type="entry name" value="Ankyrin_rpt-contain_sf"/>
</dbReference>
<dbReference type="PANTHER" id="PTHR24198:SF165">
    <property type="entry name" value="ANKYRIN REPEAT-CONTAINING PROTEIN-RELATED"/>
    <property type="match status" value="1"/>
</dbReference>
<keyword evidence="2 3" id="KW-0040">ANK repeat</keyword>
<sequence length="212" mass="23454">MTEQGFYADTYAALAGRSENLNKLKSLGLPLGQPCRQGSTAVHMAASMGRIEALEWFKNNQVDLHSPDEDNVTPFLVAAKAGQPEVVKYLLQDRPECISDCQISDGSTALILATVLKHDVTAQILLERNADYLQQDVFGFAALELDQGISKLIPGLQIGEYSQKRDRQRAVIDDLLQTLHDTDTIRTSRYETEKLVLKLVSARKGSAHLWGV</sequence>
<dbReference type="GO" id="GO:0005737">
    <property type="term" value="C:cytoplasm"/>
    <property type="evidence" value="ECO:0007669"/>
    <property type="project" value="TreeGrafter"/>
</dbReference>
<dbReference type="SMART" id="SM00248">
    <property type="entry name" value="ANK"/>
    <property type="match status" value="3"/>
</dbReference>
<feature type="repeat" description="ANK" evidence="3">
    <location>
        <begin position="37"/>
        <end position="69"/>
    </location>
</feature>
<dbReference type="InterPro" id="IPR002110">
    <property type="entry name" value="Ankyrin_rpt"/>
</dbReference>
<gene>
    <name evidence="4" type="ORF">GOMPHAMPRED_004290</name>
</gene>
<dbReference type="Gene3D" id="1.25.40.20">
    <property type="entry name" value="Ankyrin repeat-containing domain"/>
    <property type="match status" value="1"/>
</dbReference>
<dbReference type="SUPFAM" id="SSF48403">
    <property type="entry name" value="Ankyrin repeat"/>
    <property type="match status" value="1"/>
</dbReference>
<reference evidence="4" key="1">
    <citation type="submission" date="2021-03" db="EMBL/GenBank/DDBJ databases">
        <authorList>
            <person name="Tagirdzhanova G."/>
        </authorList>
    </citation>
    <scope>NUCLEOTIDE SEQUENCE</scope>
</reference>
<dbReference type="PANTHER" id="PTHR24198">
    <property type="entry name" value="ANKYRIN REPEAT AND PROTEIN KINASE DOMAIN-CONTAINING PROTEIN"/>
    <property type="match status" value="1"/>
</dbReference>
<dbReference type="OrthoDB" id="341259at2759"/>
<dbReference type="EMBL" id="CAJPDQ010000026">
    <property type="protein sequence ID" value="CAF9927004.1"/>
    <property type="molecule type" value="Genomic_DNA"/>
</dbReference>
<dbReference type="Pfam" id="PF12796">
    <property type="entry name" value="Ank_2"/>
    <property type="match status" value="1"/>
</dbReference>
<protein>
    <submittedName>
        <fullName evidence="4">Uncharacterized protein</fullName>
    </submittedName>
</protein>
<evidence type="ECO:0000256" key="3">
    <source>
        <dbReference type="PROSITE-ProRule" id="PRU00023"/>
    </source>
</evidence>
<dbReference type="PROSITE" id="PS50088">
    <property type="entry name" value="ANK_REPEAT"/>
    <property type="match status" value="1"/>
</dbReference>
<keyword evidence="5" id="KW-1185">Reference proteome</keyword>
<evidence type="ECO:0000256" key="2">
    <source>
        <dbReference type="ARBA" id="ARBA00023043"/>
    </source>
</evidence>
<keyword evidence="1" id="KW-0677">Repeat</keyword>
<evidence type="ECO:0000313" key="5">
    <source>
        <dbReference type="Proteomes" id="UP000664169"/>
    </source>
</evidence>
<dbReference type="AlphaFoldDB" id="A0A8H3FM09"/>
<evidence type="ECO:0000313" key="4">
    <source>
        <dbReference type="EMBL" id="CAF9927004.1"/>
    </source>
</evidence>
<organism evidence="4 5">
    <name type="scientific">Gomphillus americanus</name>
    <dbReference type="NCBI Taxonomy" id="1940652"/>
    <lineage>
        <taxon>Eukaryota</taxon>
        <taxon>Fungi</taxon>
        <taxon>Dikarya</taxon>
        <taxon>Ascomycota</taxon>
        <taxon>Pezizomycotina</taxon>
        <taxon>Lecanoromycetes</taxon>
        <taxon>OSLEUM clade</taxon>
        <taxon>Ostropomycetidae</taxon>
        <taxon>Ostropales</taxon>
        <taxon>Graphidaceae</taxon>
        <taxon>Gomphilloideae</taxon>
        <taxon>Gomphillus</taxon>
    </lineage>
</organism>
<accession>A0A8H3FM09</accession>
<proteinExistence type="predicted"/>